<reference evidence="1" key="1">
    <citation type="submission" date="2016-10" db="EMBL/GenBank/DDBJ databases">
        <authorList>
            <person name="de Groot N.N."/>
        </authorList>
    </citation>
    <scope>NUCLEOTIDE SEQUENCE</scope>
</reference>
<proteinExistence type="predicted"/>
<dbReference type="AlphaFoldDB" id="A0A1W1C394"/>
<dbReference type="EMBL" id="FPHI01000021">
    <property type="protein sequence ID" value="SFV60197.1"/>
    <property type="molecule type" value="Genomic_DNA"/>
</dbReference>
<name>A0A1W1C394_9ZZZZ</name>
<gene>
    <name evidence="1" type="ORF">MNB_SV-3-701</name>
</gene>
<protein>
    <submittedName>
        <fullName evidence="1">Uncharacterized protein</fullName>
    </submittedName>
</protein>
<accession>A0A1W1C394</accession>
<organism evidence="1">
    <name type="scientific">hydrothermal vent metagenome</name>
    <dbReference type="NCBI Taxonomy" id="652676"/>
    <lineage>
        <taxon>unclassified sequences</taxon>
        <taxon>metagenomes</taxon>
        <taxon>ecological metagenomes</taxon>
    </lineage>
</organism>
<evidence type="ECO:0000313" key="1">
    <source>
        <dbReference type="EMBL" id="SFV60197.1"/>
    </source>
</evidence>
<sequence>MNKFKRFLLNCKYYHKIRLILNRVNMKKYINFMHELLNNRNQSIQYLSERALNSPCWSREIFSTNEFYAHDLIFKKYAGISYSQSLSCLIEHGLVLTEHLVENVNKFPLATSNIVMSEARKMYLKKNGIPAYAVGPYIHYADSIYNHEDLKMMKKRLGKTLLFFPSHSTKYVSIKESYKTFSKTISKLKKNHNFSSVLICGYFLDIEDKLFDYIEKEKGYYFISAGNRCGPLFLNLIKTYIILADVVASNTIGTQAGYALFLGKPFWTISNTNIIDSYAGSTLHVLKEQSIVDKPLIGDYDISYHELEKLFQKQSYDIDKDLFKIVSSLWGFNDIKSKSEINKIIYKTIR</sequence>